<protein>
    <recommendedName>
        <fullName evidence="4">C2H2-type domain-containing protein</fullName>
    </recommendedName>
</protein>
<dbReference type="Pfam" id="PF08240">
    <property type="entry name" value="ADH_N"/>
    <property type="match status" value="1"/>
</dbReference>
<dbReference type="InterPro" id="IPR020843">
    <property type="entry name" value="ER"/>
</dbReference>
<evidence type="ECO:0000256" key="1">
    <source>
        <dbReference type="ARBA" id="ARBA00008072"/>
    </source>
</evidence>
<dbReference type="Gene3D" id="3.30.160.60">
    <property type="entry name" value="Classic Zinc Finger"/>
    <property type="match status" value="4"/>
</dbReference>
<dbReference type="OrthoDB" id="48317at2759"/>
<keyword evidence="3" id="KW-0479">Metal-binding</keyword>
<feature type="domain" description="C2H2-type" evidence="4">
    <location>
        <begin position="907"/>
        <end position="931"/>
    </location>
</feature>
<evidence type="ECO:0000256" key="2">
    <source>
        <dbReference type="ARBA" id="ARBA00023002"/>
    </source>
</evidence>
<dbReference type="Pfam" id="PF00107">
    <property type="entry name" value="ADH_zinc_N"/>
    <property type="match status" value="1"/>
</dbReference>
<comment type="similarity">
    <text evidence="1">Belongs to the zinc-containing alcohol dehydrogenase family.</text>
</comment>
<dbReference type="InterPro" id="IPR036291">
    <property type="entry name" value="NAD(P)-bd_dom_sf"/>
</dbReference>
<dbReference type="InterPro" id="IPR013149">
    <property type="entry name" value="ADH-like_C"/>
</dbReference>
<organism evidence="5 6">
    <name type="scientific">Cudoniella acicularis</name>
    <dbReference type="NCBI Taxonomy" id="354080"/>
    <lineage>
        <taxon>Eukaryota</taxon>
        <taxon>Fungi</taxon>
        <taxon>Dikarya</taxon>
        <taxon>Ascomycota</taxon>
        <taxon>Pezizomycotina</taxon>
        <taxon>Leotiomycetes</taxon>
        <taxon>Helotiales</taxon>
        <taxon>Tricladiaceae</taxon>
        <taxon>Cudoniella</taxon>
    </lineage>
</organism>
<feature type="domain" description="C2H2-type" evidence="4">
    <location>
        <begin position="1061"/>
        <end position="1084"/>
    </location>
</feature>
<feature type="domain" description="C2H2-type" evidence="4">
    <location>
        <begin position="1037"/>
        <end position="1059"/>
    </location>
</feature>
<keyword evidence="3" id="KW-0862">Zinc</keyword>
<proteinExistence type="inferred from homology"/>
<dbReference type="PROSITE" id="PS00028">
    <property type="entry name" value="ZINC_FINGER_C2H2_1"/>
    <property type="match status" value="11"/>
</dbReference>
<dbReference type="Gene3D" id="3.40.50.720">
    <property type="entry name" value="NAD(P)-binding Rossmann-like Domain"/>
    <property type="match status" value="1"/>
</dbReference>
<dbReference type="AlphaFoldDB" id="A0A8H4RJG5"/>
<accession>A0A8H4RJG5</accession>
<dbReference type="EMBL" id="JAAMPI010000468">
    <property type="protein sequence ID" value="KAF4631187.1"/>
    <property type="molecule type" value="Genomic_DNA"/>
</dbReference>
<dbReference type="SUPFAM" id="SSF57667">
    <property type="entry name" value="beta-beta-alpha zinc fingers"/>
    <property type="match status" value="1"/>
</dbReference>
<dbReference type="InterPro" id="IPR036236">
    <property type="entry name" value="Znf_C2H2_sf"/>
</dbReference>
<dbReference type="SUPFAM" id="SSF50129">
    <property type="entry name" value="GroES-like"/>
    <property type="match status" value="1"/>
</dbReference>
<dbReference type="GO" id="GO:0016651">
    <property type="term" value="F:oxidoreductase activity, acting on NAD(P)H"/>
    <property type="evidence" value="ECO:0007669"/>
    <property type="project" value="InterPro"/>
</dbReference>
<dbReference type="Gene3D" id="3.90.180.10">
    <property type="entry name" value="Medium-chain alcohol dehydrogenases, catalytic domain"/>
    <property type="match status" value="2"/>
</dbReference>
<sequence length="1280" mass="142999">MNEAKHYRLSIPQSTLYRYAPTIRPDLWVHTLKEPKSNNEYLSMMTRQFLSQPSFHESPRSTSLNHFKAFDFKNPTFDNLNLLEKKADANGWRLSNNICLSRYTRDERSLNVYSDFKKPGGILQPSFLTITVTSFTREEHSFHAYLLRRLAVFPYDTAMGIQNFTNWVVVIDQNKEIADIFKVLTPVVKVEFDGEFEELRELIEEIVVETAVKALDVVNMLEIVVKDDPITVNREEVLDIEASAASTILFCSANIEQFPFVPHSKPNGQHKEPQAFMLLSRFVVLMRDPGCAVAFCSDTSQDIGVRFEQSLPSGQHNIVCPKSRKSRLTAEESMYIETKDIRELKFLERIFRTKELFFFRRRFTTREMLIGVFSNKVFISLNPQQITPAIPINMPPQNRAAWLMKKQDNVQVVNDAPYNKPEANELVIRVMAVAINPADVVIQKLGIIINSYPAILGCDAAGIVEEVGSDINDFKPGDHVIGATKPLPGGIYKYSGFQQYTVLKMPQIAKIPDNSSFTDATVLPLGGKDKTLLIWGASSSLGCCGVQLATAAGYEVIGVASKKNHLLVKSLGATQAFDQSDPDVVVKIIAALKGKTCVGAFDPISKKETLQPICEILHESGAKKLVAAVAPGAESLGTNDVIIRTNFANAGGVSRANEHIWRVFLEPALTSGAFLYMPQADIVGHGLEDIQKGCDLLAQGVSAKKLVISLTSECRLNRSAAGHASANSSTTKPSGNTVTIKAIDVRSDVATVITSSSTYRPNASTRMRNIPNFSNAIFVQDLSTLTLLCKLTRTQLINMPVSSNHLRSRGHFSSNKPIPPPPQGQATINPKATCHQCDAILPSFSALIQHFTDSHMEKEQSSAAQTQASNTVQAFQVVLPNYSCSRCGENFNDLANFDSHIKQKHELKCDKCTAKFDGNGSLEKHQMDAHSFRCDKCSSAFNLLLDLQRHQRSHAFKCDECPAKFDIYSDLLKHQQDVHWLRCEKCSSAFNLLLDLQNHQRQSHPKPEVPTFKYQKCSATFHKCDDLDKHRPDAHEFPCKKCPSKFDTLAALQKHLDVHVISCEKCPANFNTRADLGKHQLEAHNFTCNKCSRTFDSLGELQTHDTESHQRIQMHTQPQIPTQTCIHCKAKVMTSDELENHISSVHKFDCRKCNKSFFNMNFLWGHIEAEHLNTLDDALRTRPVLQENIPFTGNPSRPVTSSDTSSGFSISSSSASSLEANKCPVCKKTFSVQTELTSHRASSLFCKLENVRCAECPMTFSNRMEFFKHKGTSHPAIARR</sequence>
<feature type="domain" description="C2H2-type" evidence="4">
    <location>
        <begin position="956"/>
        <end position="979"/>
    </location>
</feature>
<feature type="domain" description="C2H2-type" evidence="4">
    <location>
        <begin position="882"/>
        <end position="905"/>
    </location>
</feature>
<evidence type="ECO:0000256" key="3">
    <source>
        <dbReference type="PROSITE-ProRule" id="PRU00042"/>
    </source>
</evidence>
<dbReference type="CDD" id="cd08249">
    <property type="entry name" value="enoyl_reductase_like"/>
    <property type="match status" value="1"/>
</dbReference>
<dbReference type="SUPFAM" id="SSF51735">
    <property type="entry name" value="NAD(P)-binding Rossmann-fold domains"/>
    <property type="match status" value="1"/>
</dbReference>
<dbReference type="InterPro" id="IPR013154">
    <property type="entry name" value="ADH-like_N"/>
</dbReference>
<name>A0A8H4RJG5_9HELO</name>
<dbReference type="Proteomes" id="UP000566819">
    <property type="component" value="Unassembled WGS sequence"/>
</dbReference>
<feature type="domain" description="C2H2-type" evidence="4">
    <location>
        <begin position="981"/>
        <end position="1009"/>
    </location>
</feature>
<dbReference type="GO" id="GO:0008270">
    <property type="term" value="F:zinc ion binding"/>
    <property type="evidence" value="ECO:0007669"/>
    <property type="project" value="UniProtKB-KW"/>
</dbReference>
<dbReference type="Pfam" id="PF00096">
    <property type="entry name" value="zf-C2H2"/>
    <property type="match status" value="1"/>
</dbReference>
<feature type="domain" description="C2H2-type" evidence="4">
    <location>
        <begin position="1086"/>
        <end position="1114"/>
    </location>
</feature>
<dbReference type="InterPro" id="IPR011032">
    <property type="entry name" value="GroES-like_sf"/>
</dbReference>
<dbReference type="InterPro" id="IPR013087">
    <property type="entry name" value="Znf_C2H2_type"/>
</dbReference>
<evidence type="ECO:0000313" key="5">
    <source>
        <dbReference type="EMBL" id="KAF4631187.1"/>
    </source>
</evidence>
<keyword evidence="6" id="KW-1185">Reference proteome</keyword>
<feature type="domain" description="C2H2-type" evidence="4">
    <location>
        <begin position="1148"/>
        <end position="1171"/>
    </location>
</feature>
<dbReference type="SMART" id="SM00829">
    <property type="entry name" value="PKS_ER"/>
    <property type="match status" value="1"/>
</dbReference>
<dbReference type="SMART" id="SM00355">
    <property type="entry name" value="ZnF_C2H2"/>
    <property type="match status" value="14"/>
</dbReference>
<feature type="domain" description="C2H2-type" evidence="4">
    <location>
        <begin position="932"/>
        <end position="955"/>
    </location>
</feature>
<dbReference type="InterPro" id="IPR047122">
    <property type="entry name" value="Trans-enoyl_RdTase-like"/>
</dbReference>
<keyword evidence="2" id="KW-0560">Oxidoreductase</keyword>
<keyword evidence="3" id="KW-0863">Zinc-finger</keyword>
<reference evidence="5 6" key="1">
    <citation type="submission" date="2020-03" db="EMBL/GenBank/DDBJ databases">
        <title>Draft Genome Sequence of Cudoniella acicularis.</title>
        <authorList>
            <person name="Buettner E."/>
            <person name="Kellner H."/>
        </authorList>
    </citation>
    <scope>NUCLEOTIDE SEQUENCE [LARGE SCALE GENOMIC DNA]</scope>
    <source>
        <strain evidence="5 6">DSM 108380</strain>
    </source>
</reference>
<evidence type="ECO:0000313" key="6">
    <source>
        <dbReference type="Proteomes" id="UP000566819"/>
    </source>
</evidence>
<dbReference type="PANTHER" id="PTHR45348">
    <property type="entry name" value="HYPOTHETICAL OXIDOREDUCTASE (EUROFUNG)"/>
    <property type="match status" value="1"/>
</dbReference>
<evidence type="ECO:0000259" key="4">
    <source>
        <dbReference type="PROSITE" id="PS50157"/>
    </source>
</evidence>
<dbReference type="PANTHER" id="PTHR45348:SF2">
    <property type="entry name" value="ZINC-TYPE ALCOHOL DEHYDROGENASE-LIKE PROTEIN C2E1P3.01"/>
    <property type="match status" value="1"/>
</dbReference>
<gene>
    <name evidence="5" type="ORF">G7Y89_g6945</name>
</gene>
<dbReference type="PROSITE" id="PS50157">
    <property type="entry name" value="ZINC_FINGER_C2H2_2"/>
    <property type="match status" value="9"/>
</dbReference>
<comment type="caution">
    <text evidence="5">The sequence shown here is derived from an EMBL/GenBank/DDBJ whole genome shotgun (WGS) entry which is preliminary data.</text>
</comment>